<evidence type="ECO:0000313" key="1">
    <source>
        <dbReference type="Proteomes" id="UP000887578"/>
    </source>
</evidence>
<dbReference type="WBParaSite" id="PDA_v2.g10623.t1">
    <property type="protein sequence ID" value="PDA_v2.g10623.t1"/>
    <property type="gene ID" value="PDA_v2.g10623"/>
</dbReference>
<evidence type="ECO:0000313" key="2">
    <source>
        <dbReference type="WBParaSite" id="PDA_v2.g10623.t1"/>
    </source>
</evidence>
<accession>A0A914P683</accession>
<sequence>MSNETVPAMILPADFYDKLDPLYREKLVQLEKAIKRVKTGKTLIIEDFCNQFMMPKEFWDKLIDIGHDDGRYGISTYLNTIFKHSIYQFYFKPGQLASALTECDQRKIYDFDYTATKVDVKDLYYPHKDLQRKLEEYERNYACFLIPKSVLQKVEKMKSLYCKIKAVEENVEEWFEVLMELNDEEFIEKNIEYRIGSDLTNKKLWKLYIEYLKNTNNKRKLLQTYSKYCRFFLSDFEMIEEYRNAAGRKRKVPVPWMNTYDFEIFDDRFFKKKTDLPKNEKTPEIEKSPLMCHFNAENASLQKFPFKPNLMNYIIKNANAYILHDLFKTCKWFYLKNPISICYKLGANYQTDQLKRIQFKGQSVSLPDSWPLPESFGKIYVATSLSSSPYVFPNIIPMIYCCTVKFISLSELNLNDKELDLLIGHGNVLNLDFWEIKDLSDNYLILENLLKMVPKIKNFSINGIQCTPESSKIICELLFENEIDNFNLTGIKNTVLEPKGFAEFIKKNISTNGNIVLEFDNSDDRKEYEANFSEIVNTFIDENWTSENGKPTFDIYN</sequence>
<protein>
    <submittedName>
        <fullName evidence="2">Uncharacterized protein</fullName>
    </submittedName>
</protein>
<dbReference type="AlphaFoldDB" id="A0A914P683"/>
<dbReference type="Proteomes" id="UP000887578">
    <property type="component" value="Unplaced"/>
</dbReference>
<proteinExistence type="predicted"/>
<name>A0A914P683_9BILA</name>
<keyword evidence="1" id="KW-1185">Reference proteome</keyword>
<reference evidence="2" key="1">
    <citation type="submission" date="2022-11" db="UniProtKB">
        <authorList>
            <consortium name="WormBaseParasite"/>
        </authorList>
    </citation>
    <scope>IDENTIFICATION</scope>
</reference>
<organism evidence="1 2">
    <name type="scientific">Panagrolaimus davidi</name>
    <dbReference type="NCBI Taxonomy" id="227884"/>
    <lineage>
        <taxon>Eukaryota</taxon>
        <taxon>Metazoa</taxon>
        <taxon>Ecdysozoa</taxon>
        <taxon>Nematoda</taxon>
        <taxon>Chromadorea</taxon>
        <taxon>Rhabditida</taxon>
        <taxon>Tylenchina</taxon>
        <taxon>Panagrolaimomorpha</taxon>
        <taxon>Panagrolaimoidea</taxon>
        <taxon>Panagrolaimidae</taxon>
        <taxon>Panagrolaimus</taxon>
    </lineage>
</organism>